<proteinExistence type="predicted"/>
<keyword evidence="4" id="KW-1185">Reference proteome</keyword>
<feature type="domain" description="PDZ" evidence="2">
    <location>
        <begin position="37"/>
        <end position="110"/>
    </location>
</feature>
<comment type="caution">
    <text evidence="3">The sequence shown here is derived from an EMBL/GenBank/DDBJ whole genome shotgun (WGS) entry which is preliminary data.</text>
</comment>
<protein>
    <submittedName>
        <fullName evidence="3">PDZ domain-containing protein</fullName>
    </submittedName>
</protein>
<feature type="region of interest" description="Disordered" evidence="1">
    <location>
        <begin position="1"/>
        <end position="40"/>
    </location>
</feature>
<dbReference type="InterPro" id="IPR036034">
    <property type="entry name" value="PDZ_sf"/>
</dbReference>
<feature type="compositionally biased region" description="Low complexity" evidence="1">
    <location>
        <begin position="16"/>
        <end position="34"/>
    </location>
</feature>
<evidence type="ECO:0000313" key="4">
    <source>
        <dbReference type="Proteomes" id="UP001596317"/>
    </source>
</evidence>
<evidence type="ECO:0000313" key="3">
    <source>
        <dbReference type="EMBL" id="MFC6659831.1"/>
    </source>
</evidence>
<sequence>MHFPGPEEAPREGAPRQRPAAGRAWGPRGPWGRGPWERGPWERGWARRAGRLGLTVVQVEAGSPGEAAGLRVGDVLLALDGEAMRHPRELLGRVRGRAGQPVTLRVLRAGEEQDVTVTVGER</sequence>
<name>A0ABW1ZGB0_9DEIO</name>
<organism evidence="3 4">
    <name type="scientific">Deinococcus multiflagellatus</name>
    <dbReference type="NCBI Taxonomy" id="1656887"/>
    <lineage>
        <taxon>Bacteria</taxon>
        <taxon>Thermotogati</taxon>
        <taxon>Deinococcota</taxon>
        <taxon>Deinococci</taxon>
        <taxon>Deinococcales</taxon>
        <taxon>Deinococcaceae</taxon>
        <taxon>Deinococcus</taxon>
    </lineage>
</organism>
<dbReference type="SUPFAM" id="SSF50156">
    <property type="entry name" value="PDZ domain-like"/>
    <property type="match status" value="1"/>
</dbReference>
<evidence type="ECO:0000256" key="1">
    <source>
        <dbReference type="SAM" id="MobiDB-lite"/>
    </source>
</evidence>
<dbReference type="Pfam" id="PF17820">
    <property type="entry name" value="PDZ_6"/>
    <property type="match status" value="1"/>
</dbReference>
<dbReference type="InterPro" id="IPR001478">
    <property type="entry name" value="PDZ"/>
</dbReference>
<gene>
    <name evidence="3" type="ORF">ACFP90_05225</name>
</gene>
<dbReference type="PROSITE" id="PS50106">
    <property type="entry name" value="PDZ"/>
    <property type="match status" value="1"/>
</dbReference>
<dbReference type="SMART" id="SM00228">
    <property type="entry name" value="PDZ"/>
    <property type="match status" value="1"/>
</dbReference>
<dbReference type="Proteomes" id="UP001596317">
    <property type="component" value="Unassembled WGS sequence"/>
</dbReference>
<dbReference type="EMBL" id="JBHSWB010000001">
    <property type="protein sequence ID" value="MFC6659831.1"/>
    <property type="molecule type" value="Genomic_DNA"/>
</dbReference>
<accession>A0ABW1ZGB0</accession>
<reference evidence="4" key="1">
    <citation type="journal article" date="2019" name="Int. J. Syst. Evol. Microbiol.">
        <title>The Global Catalogue of Microorganisms (GCM) 10K type strain sequencing project: providing services to taxonomists for standard genome sequencing and annotation.</title>
        <authorList>
            <consortium name="The Broad Institute Genomics Platform"/>
            <consortium name="The Broad Institute Genome Sequencing Center for Infectious Disease"/>
            <person name="Wu L."/>
            <person name="Ma J."/>
        </authorList>
    </citation>
    <scope>NUCLEOTIDE SEQUENCE [LARGE SCALE GENOMIC DNA]</scope>
    <source>
        <strain evidence="4">CCUG 63830</strain>
    </source>
</reference>
<dbReference type="InterPro" id="IPR041489">
    <property type="entry name" value="PDZ_6"/>
</dbReference>
<evidence type="ECO:0000259" key="2">
    <source>
        <dbReference type="PROSITE" id="PS50106"/>
    </source>
</evidence>
<dbReference type="Gene3D" id="2.30.42.10">
    <property type="match status" value="1"/>
</dbReference>